<evidence type="ECO:0000313" key="1">
    <source>
        <dbReference type="EMBL" id="QJA92878.1"/>
    </source>
</evidence>
<reference evidence="1" key="1">
    <citation type="submission" date="2020-03" db="EMBL/GenBank/DDBJ databases">
        <title>The deep terrestrial virosphere.</title>
        <authorList>
            <person name="Holmfeldt K."/>
            <person name="Nilsson E."/>
            <person name="Simone D."/>
            <person name="Lopez-Fernandez M."/>
            <person name="Wu X."/>
            <person name="de Brujin I."/>
            <person name="Lundin D."/>
            <person name="Andersson A."/>
            <person name="Bertilsson S."/>
            <person name="Dopson M."/>
        </authorList>
    </citation>
    <scope>NUCLEOTIDE SEQUENCE</scope>
    <source>
        <strain evidence="1">MM415B04436</strain>
    </source>
</reference>
<accession>A0A6M3LIH0</accession>
<organism evidence="1">
    <name type="scientific">viral metagenome</name>
    <dbReference type="NCBI Taxonomy" id="1070528"/>
    <lineage>
        <taxon>unclassified sequences</taxon>
        <taxon>metagenomes</taxon>
        <taxon>organismal metagenomes</taxon>
    </lineage>
</organism>
<sequence length="126" mass="13071">MEWITEVGCVYGATITVPTISSDTFAVTIQLTDYAGNDLAVAACVLCYISSTSTGLDSSDLTSEITITSGGDGSAMVSLAKYSWHLISEADGDIAIDVTDTGTDAKYLVLVMPNGKLVVSGVLTFT</sequence>
<gene>
    <name evidence="1" type="ORF">MM415B04436_0009</name>
</gene>
<name>A0A6M3LIH0_9ZZZZ</name>
<dbReference type="AlphaFoldDB" id="A0A6M3LIH0"/>
<protein>
    <submittedName>
        <fullName evidence="1">Uncharacterized protein</fullName>
    </submittedName>
</protein>
<proteinExistence type="predicted"/>
<dbReference type="EMBL" id="MT143103">
    <property type="protein sequence ID" value="QJA92878.1"/>
    <property type="molecule type" value="Genomic_DNA"/>
</dbReference>